<keyword evidence="3" id="KW-1185">Reference proteome</keyword>
<dbReference type="InterPro" id="IPR002734">
    <property type="entry name" value="RibDG_C"/>
</dbReference>
<dbReference type="PANTHER" id="PTHR38011:SF12">
    <property type="entry name" value="BIFUNCTIONAL DEAMINASE-REDUCTASE DOMAIN PROTEIN"/>
    <property type="match status" value="1"/>
</dbReference>
<evidence type="ECO:0000313" key="3">
    <source>
        <dbReference type="Proteomes" id="UP000655044"/>
    </source>
</evidence>
<evidence type="ECO:0000259" key="1">
    <source>
        <dbReference type="Pfam" id="PF01872"/>
    </source>
</evidence>
<dbReference type="SUPFAM" id="SSF53597">
    <property type="entry name" value="Dihydrofolate reductase-like"/>
    <property type="match status" value="1"/>
</dbReference>
<dbReference type="EMBL" id="BOOI01000040">
    <property type="protein sequence ID" value="GIH85959.1"/>
    <property type="molecule type" value="Genomic_DNA"/>
</dbReference>
<comment type="caution">
    <text evidence="2">The sequence shown here is derived from an EMBL/GenBank/DDBJ whole genome shotgun (WGS) entry which is preliminary data.</text>
</comment>
<dbReference type="InterPro" id="IPR050765">
    <property type="entry name" value="Riboflavin_Biosynth_HTPR"/>
</dbReference>
<organism evidence="2 3">
    <name type="scientific">Planobispora rosea</name>
    <dbReference type="NCBI Taxonomy" id="35762"/>
    <lineage>
        <taxon>Bacteria</taxon>
        <taxon>Bacillati</taxon>
        <taxon>Actinomycetota</taxon>
        <taxon>Actinomycetes</taxon>
        <taxon>Streptosporangiales</taxon>
        <taxon>Streptosporangiaceae</taxon>
        <taxon>Planobispora</taxon>
    </lineage>
</organism>
<protein>
    <submittedName>
        <fullName evidence="2">Deaminase</fullName>
    </submittedName>
</protein>
<dbReference type="RefSeq" id="WP_068921208.1">
    <property type="nucleotide sequence ID" value="NZ_BMQP01000022.1"/>
</dbReference>
<dbReference type="Proteomes" id="UP000655044">
    <property type="component" value="Unassembled WGS sequence"/>
</dbReference>
<reference evidence="2" key="1">
    <citation type="submission" date="2021-01" db="EMBL/GenBank/DDBJ databases">
        <title>Whole genome shotgun sequence of Planobispora rosea NBRC 15558.</title>
        <authorList>
            <person name="Komaki H."/>
            <person name="Tamura T."/>
        </authorList>
    </citation>
    <scope>NUCLEOTIDE SEQUENCE</scope>
    <source>
        <strain evidence="2">NBRC 15558</strain>
    </source>
</reference>
<dbReference type="Pfam" id="PF01872">
    <property type="entry name" value="RibD_C"/>
    <property type="match status" value="1"/>
</dbReference>
<dbReference type="PANTHER" id="PTHR38011">
    <property type="entry name" value="DIHYDROFOLATE REDUCTASE FAMILY PROTEIN (AFU_ORTHOLOGUE AFUA_8G06820)"/>
    <property type="match status" value="1"/>
</dbReference>
<dbReference type="AlphaFoldDB" id="A0A8J3S6P2"/>
<feature type="domain" description="Bacterial bifunctional deaminase-reductase C-terminal" evidence="1">
    <location>
        <begin position="3"/>
        <end position="169"/>
    </location>
</feature>
<dbReference type="InterPro" id="IPR024072">
    <property type="entry name" value="DHFR-like_dom_sf"/>
</dbReference>
<dbReference type="Gene3D" id="3.40.430.10">
    <property type="entry name" value="Dihydrofolate Reductase, subunit A"/>
    <property type="match status" value="1"/>
</dbReference>
<name>A0A8J3S6P2_PLARO</name>
<evidence type="ECO:0000313" key="2">
    <source>
        <dbReference type="EMBL" id="GIH85959.1"/>
    </source>
</evidence>
<accession>A0A8J3S6P2</accession>
<dbReference type="OrthoDB" id="3820697at2"/>
<sequence>MAKVIANMSMSLDGFIAGPADSVEHLFGWYGNGDVAIPTATPGMTFQVSEASAAHLREAMANVGALVVGRHLFDMTGGWGGRHPMDVPVFVVSHTVPDGWPRKDAPFTFVTDGVESAIAQARQVAGDGWVGVGSKIASQCLNAGLLDEIRVDLVPVLLGEGVPFFEGLTCAPVELEGPRVIEGTGVTHLYYTVKSGTTK</sequence>
<proteinExistence type="predicted"/>
<dbReference type="GO" id="GO:0009231">
    <property type="term" value="P:riboflavin biosynthetic process"/>
    <property type="evidence" value="ECO:0007669"/>
    <property type="project" value="InterPro"/>
</dbReference>
<gene>
    <name evidence="2" type="ORF">Pro02_43670</name>
</gene>
<dbReference type="GO" id="GO:0008703">
    <property type="term" value="F:5-amino-6-(5-phosphoribosylamino)uracil reductase activity"/>
    <property type="evidence" value="ECO:0007669"/>
    <property type="project" value="InterPro"/>
</dbReference>